<organism evidence="1 2">
    <name type="scientific">Rhododendron molle</name>
    <name type="common">Chinese azalea</name>
    <name type="synonym">Azalea mollis</name>
    <dbReference type="NCBI Taxonomy" id="49168"/>
    <lineage>
        <taxon>Eukaryota</taxon>
        <taxon>Viridiplantae</taxon>
        <taxon>Streptophyta</taxon>
        <taxon>Embryophyta</taxon>
        <taxon>Tracheophyta</taxon>
        <taxon>Spermatophyta</taxon>
        <taxon>Magnoliopsida</taxon>
        <taxon>eudicotyledons</taxon>
        <taxon>Gunneridae</taxon>
        <taxon>Pentapetalae</taxon>
        <taxon>asterids</taxon>
        <taxon>Ericales</taxon>
        <taxon>Ericaceae</taxon>
        <taxon>Ericoideae</taxon>
        <taxon>Rhodoreae</taxon>
        <taxon>Rhododendron</taxon>
    </lineage>
</organism>
<comment type="caution">
    <text evidence="1">The sequence shown here is derived from an EMBL/GenBank/DDBJ whole genome shotgun (WGS) entry which is preliminary data.</text>
</comment>
<name>A0ACC0LJ24_RHOML</name>
<protein>
    <submittedName>
        <fullName evidence="1">Uncharacterized protein</fullName>
    </submittedName>
</protein>
<dbReference type="EMBL" id="CM046399">
    <property type="protein sequence ID" value="KAI8528276.1"/>
    <property type="molecule type" value="Genomic_DNA"/>
</dbReference>
<dbReference type="Proteomes" id="UP001062846">
    <property type="component" value="Chromosome 12"/>
</dbReference>
<accession>A0ACC0LJ24</accession>
<sequence length="592" mass="67715">MEGEGDVVAEQSKHDLQSLLFSPDRDFLIRNNGDEVIDSLLVYLCPVNCVKVDNLKGKKVGLYFSASWCGPCQQFTPNFVEVYNELSPKGDFEIVFVSADRADEAFKGYFSKMPWLAIPFSDSNTRDRLDELFKVMGIPYLVILDENGKVVTEDGVEFIRDYGVDAYPFTQERIKEIKEEVEKAKREQPLKFFLTSRSRDFVISANGNKVSISELEGNTIGLYFAQSSYKKCVKFTLKLIEVYENLKAKGEKFEVVMIPFDNKEESFIQGFEKMPWLSLPFKDKSCVKLARSFEIQTIPALVIIGPDGRTLQPDVVEAIEEHGTETYPFTPEKFSELDEKDKAKRDAQTLESILVSGDLDFVIGKDGHKVPISDLVGKNILLYFSAHWCPPCRAFTPKLVEIYHQIKAKDDAFELIFISSDRDQTSFEEYFSEMPWLALPFEDDRKEYLDRIFKVQGIPTLVAIGPTGRTVTTEARKLVMYHGADAYPFTEARLKEIEAEIEEMAKGWPKKVKHELHEHELELIRRPPFVCDGCKERGTIWSFYCEKCKFDLHPKCALEENKGTKGDKEDDMEEGTKTKEGYVCDGDVCRKA</sequence>
<evidence type="ECO:0000313" key="1">
    <source>
        <dbReference type="EMBL" id="KAI8528276.1"/>
    </source>
</evidence>
<reference evidence="1" key="1">
    <citation type="submission" date="2022-02" db="EMBL/GenBank/DDBJ databases">
        <title>Plant Genome Project.</title>
        <authorList>
            <person name="Zhang R.-G."/>
        </authorList>
    </citation>
    <scope>NUCLEOTIDE SEQUENCE</scope>
    <source>
        <strain evidence="1">AT1</strain>
    </source>
</reference>
<proteinExistence type="predicted"/>
<evidence type="ECO:0000313" key="2">
    <source>
        <dbReference type="Proteomes" id="UP001062846"/>
    </source>
</evidence>
<keyword evidence="2" id="KW-1185">Reference proteome</keyword>
<gene>
    <name evidence="1" type="ORF">RHMOL_Rhmol12G0137400</name>
</gene>